<dbReference type="PANTHER" id="PTHR47933:SF57">
    <property type="entry name" value="PENTACOTRIPEPTIDE-REPEAT REGION OF PRORP DOMAIN-CONTAINING PROTEIN"/>
    <property type="match status" value="1"/>
</dbReference>
<dbReference type="PANTHER" id="PTHR47933">
    <property type="entry name" value="PENTATRICOPEPTIDE REPEAT-CONTAINING PROTEIN 1, MITOCHONDRIAL"/>
    <property type="match status" value="1"/>
</dbReference>
<organism evidence="3 4">
    <name type="scientific">Macleaya cordata</name>
    <name type="common">Five-seeded plume-poppy</name>
    <name type="synonym">Bocconia cordata</name>
    <dbReference type="NCBI Taxonomy" id="56857"/>
    <lineage>
        <taxon>Eukaryota</taxon>
        <taxon>Viridiplantae</taxon>
        <taxon>Streptophyta</taxon>
        <taxon>Embryophyta</taxon>
        <taxon>Tracheophyta</taxon>
        <taxon>Spermatophyta</taxon>
        <taxon>Magnoliopsida</taxon>
        <taxon>Ranunculales</taxon>
        <taxon>Papaveraceae</taxon>
        <taxon>Papaveroideae</taxon>
        <taxon>Macleaya</taxon>
    </lineage>
</organism>
<dbReference type="OMA" id="FNHMRRV"/>
<dbReference type="GO" id="GO:0003729">
    <property type="term" value="F:mRNA binding"/>
    <property type="evidence" value="ECO:0007669"/>
    <property type="project" value="TreeGrafter"/>
</dbReference>
<feature type="repeat" description="PPR" evidence="2">
    <location>
        <begin position="464"/>
        <end position="498"/>
    </location>
</feature>
<evidence type="ECO:0000313" key="3">
    <source>
        <dbReference type="EMBL" id="OVA07215.1"/>
    </source>
</evidence>
<proteinExistence type="predicted"/>
<dbReference type="OrthoDB" id="185373at2759"/>
<evidence type="ECO:0000256" key="1">
    <source>
        <dbReference type="ARBA" id="ARBA00022737"/>
    </source>
</evidence>
<accession>A0A200Q9T1</accession>
<dbReference type="InterPro" id="IPR051240">
    <property type="entry name" value="Mito_RNA-Proc/Resp"/>
</dbReference>
<evidence type="ECO:0000313" key="4">
    <source>
        <dbReference type="Proteomes" id="UP000195402"/>
    </source>
</evidence>
<feature type="repeat" description="PPR" evidence="2">
    <location>
        <begin position="359"/>
        <end position="393"/>
    </location>
</feature>
<dbReference type="Pfam" id="PF13041">
    <property type="entry name" value="PPR_2"/>
    <property type="match status" value="3"/>
</dbReference>
<dbReference type="Pfam" id="PF01535">
    <property type="entry name" value="PPR"/>
    <property type="match status" value="5"/>
</dbReference>
<dbReference type="InParanoid" id="A0A200Q9T1"/>
<evidence type="ECO:0000256" key="2">
    <source>
        <dbReference type="PROSITE-ProRule" id="PRU00708"/>
    </source>
</evidence>
<feature type="repeat" description="PPR" evidence="2">
    <location>
        <begin position="394"/>
        <end position="428"/>
    </location>
</feature>
<sequence>MVYVCRRGVGLQKSRTAFYRFYFGKENQQNSQHFVGSRNYEQLDPHKIFRFCCKSQKPALENPKTVSEFEHFRMLNPRTVLAYQTSRMVSLQKPRFFSSLLEHQNKKNQRTVSINVLVRSMVSIIQKTDQWDSLLNRLCDVSSSQITPPIAVQVLKRIKKPNLAFKFFEWLEHHDGFNHDSLSYSAILKVLTKDSHPSHACIAEGLLHKKISLGFEVTPSDYDLVLQQWVRVGKTEKALELLNEMKSHGFMPGYSACNLLLGRLFKSKHKNLGHELFYQMLDGKIDALDTQTFNIVMKTACVGRRMEEALELFGTMKQRDCIPDLDSFNILIKGFSEKGDSEMICTLFKQMLDLKVKPDSYTMNLLIKELCKQGRPERGNDLFNHMRKVGWIDRKFVYTQLVDSLCNYGWWLKALKIFVKMVRRGHHPKISLYNNLVRRLCMGGRIRQAFKLKDLIMAKKFIPDIENYNALLEGVCLAGRMDMADKILREFHHKGLDPDLRTWNIVLRGHCTLGNVTESLELMEKIKGKGWEPDSGSCNLLITSLMVKGKVEEAMQMKNHIAIDQIINYDTYSVMINELSKLDDVDQATKLLSEMVVKNLEPDKAIYRVMIALHCRLKNIKEARTIFDEMISKGCRPDDRIYFSLFGAFCSLERISDALNLLEEIKASDYQLDVSSLSSAVCKLCCDGNLNEAERIIDKLFECNLIPDKEIFEAFLSMDCFAEKVVILYQEQKASLYPLSSSSVMQEVTDHRKQERPCLHQIDWRC</sequence>
<dbReference type="PROSITE" id="PS51375">
    <property type="entry name" value="PPR"/>
    <property type="match status" value="9"/>
</dbReference>
<feature type="repeat" description="PPR" evidence="2">
    <location>
        <begin position="218"/>
        <end position="252"/>
    </location>
</feature>
<protein>
    <submittedName>
        <fullName evidence="3">Pentatricopeptide repeat</fullName>
    </submittedName>
</protein>
<dbReference type="EMBL" id="MVGT01002634">
    <property type="protein sequence ID" value="OVA07215.1"/>
    <property type="molecule type" value="Genomic_DNA"/>
</dbReference>
<feature type="repeat" description="PPR" evidence="2">
    <location>
        <begin position="289"/>
        <end position="323"/>
    </location>
</feature>
<gene>
    <name evidence="3" type="ORF">BVC80_1289g144</name>
</gene>
<feature type="repeat" description="PPR" evidence="2">
    <location>
        <begin position="603"/>
        <end position="637"/>
    </location>
</feature>
<dbReference type="Gene3D" id="1.25.40.10">
    <property type="entry name" value="Tetratricopeptide repeat domain"/>
    <property type="match status" value="4"/>
</dbReference>
<dbReference type="NCBIfam" id="TIGR00756">
    <property type="entry name" value="PPR"/>
    <property type="match status" value="10"/>
</dbReference>
<keyword evidence="1" id="KW-0677">Repeat</keyword>
<feature type="repeat" description="PPR" evidence="2">
    <location>
        <begin position="324"/>
        <end position="358"/>
    </location>
</feature>
<dbReference type="AlphaFoldDB" id="A0A200Q9T1"/>
<comment type="caution">
    <text evidence="3">The sequence shown here is derived from an EMBL/GenBank/DDBJ whole genome shotgun (WGS) entry which is preliminary data.</text>
</comment>
<dbReference type="InterPro" id="IPR002885">
    <property type="entry name" value="PPR_rpt"/>
</dbReference>
<dbReference type="Proteomes" id="UP000195402">
    <property type="component" value="Unassembled WGS sequence"/>
</dbReference>
<keyword evidence="4" id="KW-1185">Reference proteome</keyword>
<reference evidence="3 4" key="1">
    <citation type="journal article" date="2017" name="Mol. Plant">
        <title>The Genome of Medicinal Plant Macleaya cordata Provides New Insights into Benzylisoquinoline Alkaloids Metabolism.</title>
        <authorList>
            <person name="Liu X."/>
            <person name="Liu Y."/>
            <person name="Huang P."/>
            <person name="Ma Y."/>
            <person name="Qing Z."/>
            <person name="Tang Q."/>
            <person name="Cao H."/>
            <person name="Cheng P."/>
            <person name="Zheng Y."/>
            <person name="Yuan Z."/>
            <person name="Zhou Y."/>
            <person name="Liu J."/>
            <person name="Tang Z."/>
            <person name="Zhuo Y."/>
            <person name="Zhang Y."/>
            <person name="Yu L."/>
            <person name="Huang J."/>
            <person name="Yang P."/>
            <person name="Peng Q."/>
            <person name="Zhang J."/>
            <person name="Jiang W."/>
            <person name="Zhang Z."/>
            <person name="Lin K."/>
            <person name="Ro D.K."/>
            <person name="Chen X."/>
            <person name="Xiong X."/>
            <person name="Shang Y."/>
            <person name="Huang S."/>
            <person name="Zeng J."/>
        </authorList>
    </citation>
    <scope>NUCLEOTIDE SEQUENCE [LARGE SCALE GENOMIC DNA]</scope>
    <source>
        <strain evidence="4">cv. BLH2017</strain>
        <tissue evidence="3">Root</tissue>
    </source>
</reference>
<name>A0A200Q9T1_MACCD</name>
<feature type="repeat" description="PPR" evidence="2">
    <location>
        <begin position="568"/>
        <end position="602"/>
    </location>
</feature>
<dbReference type="InterPro" id="IPR011990">
    <property type="entry name" value="TPR-like_helical_dom_sf"/>
</dbReference>
<feature type="repeat" description="PPR" evidence="2">
    <location>
        <begin position="499"/>
        <end position="533"/>
    </location>
</feature>